<dbReference type="PANTHER" id="PTHR30616">
    <property type="entry name" value="UNCHARACTERIZED PROTEIN YFIH"/>
    <property type="match status" value="1"/>
</dbReference>
<dbReference type="Gene3D" id="3.60.140.10">
    <property type="entry name" value="CNF1/YfiH-like putative cysteine hydrolases"/>
    <property type="match status" value="1"/>
</dbReference>
<dbReference type="InterPro" id="IPR038371">
    <property type="entry name" value="Cu_polyphenol_OxRdtase_sf"/>
</dbReference>
<evidence type="ECO:0000256" key="12">
    <source>
        <dbReference type="RuleBase" id="RU361274"/>
    </source>
</evidence>
<keyword evidence="5" id="KW-0479">Metal-binding</keyword>
<comment type="function">
    <text evidence="2">Purine nucleoside enzyme that catalyzes the phosphorolysis of adenosine and inosine nucleosides, yielding D-ribose 1-phosphate and the respective free bases, adenine and hypoxanthine. Also catalyzes the phosphorolysis of S-methyl-5'-thioadenosine into adenine and S-methyl-5-thio-alpha-D-ribose 1-phosphate. Also has adenosine deaminase activity.</text>
</comment>
<gene>
    <name evidence="13" type="primary">pgeF</name>
    <name evidence="13" type="ORF">ACFFVI_18200</name>
</gene>
<dbReference type="InterPro" id="IPR003730">
    <property type="entry name" value="Cu_polyphenol_OxRdtase"/>
</dbReference>
<dbReference type="SUPFAM" id="SSF64438">
    <property type="entry name" value="CNF1/YfiH-like putative cysteine hydrolases"/>
    <property type="match status" value="1"/>
</dbReference>
<keyword evidence="7" id="KW-0862">Zinc</keyword>
<organism evidence="13 14">
    <name type="scientific">Kineococcus gynurae</name>
    <dbReference type="NCBI Taxonomy" id="452979"/>
    <lineage>
        <taxon>Bacteria</taxon>
        <taxon>Bacillati</taxon>
        <taxon>Actinomycetota</taxon>
        <taxon>Actinomycetes</taxon>
        <taxon>Kineosporiales</taxon>
        <taxon>Kineosporiaceae</taxon>
        <taxon>Kineococcus</taxon>
    </lineage>
</organism>
<comment type="catalytic activity">
    <reaction evidence="10">
        <text>adenosine + phosphate = alpha-D-ribose 1-phosphate + adenine</text>
        <dbReference type="Rhea" id="RHEA:27642"/>
        <dbReference type="ChEBI" id="CHEBI:16335"/>
        <dbReference type="ChEBI" id="CHEBI:16708"/>
        <dbReference type="ChEBI" id="CHEBI:43474"/>
        <dbReference type="ChEBI" id="CHEBI:57720"/>
        <dbReference type="EC" id="2.4.2.1"/>
    </reaction>
    <physiologicalReaction direction="left-to-right" evidence="10">
        <dbReference type="Rhea" id="RHEA:27643"/>
    </physiologicalReaction>
</comment>
<comment type="catalytic activity">
    <reaction evidence="9">
        <text>adenosine + H2O + H(+) = inosine + NH4(+)</text>
        <dbReference type="Rhea" id="RHEA:24408"/>
        <dbReference type="ChEBI" id="CHEBI:15377"/>
        <dbReference type="ChEBI" id="CHEBI:15378"/>
        <dbReference type="ChEBI" id="CHEBI:16335"/>
        <dbReference type="ChEBI" id="CHEBI:17596"/>
        <dbReference type="ChEBI" id="CHEBI:28938"/>
        <dbReference type="EC" id="3.5.4.4"/>
    </reaction>
    <physiologicalReaction direction="left-to-right" evidence="9">
        <dbReference type="Rhea" id="RHEA:24409"/>
    </physiologicalReaction>
</comment>
<dbReference type="Proteomes" id="UP001589748">
    <property type="component" value="Unassembled WGS sequence"/>
</dbReference>
<evidence type="ECO:0000256" key="3">
    <source>
        <dbReference type="ARBA" id="ARBA00007353"/>
    </source>
</evidence>
<keyword evidence="14" id="KW-1185">Reference proteome</keyword>
<dbReference type="PANTHER" id="PTHR30616:SF2">
    <property type="entry name" value="PURINE NUCLEOSIDE PHOSPHORYLASE LACC1"/>
    <property type="match status" value="1"/>
</dbReference>
<evidence type="ECO:0000256" key="6">
    <source>
        <dbReference type="ARBA" id="ARBA00022801"/>
    </source>
</evidence>
<evidence type="ECO:0000256" key="8">
    <source>
        <dbReference type="ARBA" id="ARBA00023008"/>
    </source>
</evidence>
<evidence type="ECO:0000313" key="14">
    <source>
        <dbReference type="Proteomes" id="UP001589748"/>
    </source>
</evidence>
<reference evidence="13 14" key="1">
    <citation type="submission" date="2024-09" db="EMBL/GenBank/DDBJ databases">
        <authorList>
            <person name="Sun Q."/>
            <person name="Mori K."/>
        </authorList>
    </citation>
    <scope>NUCLEOTIDE SEQUENCE [LARGE SCALE GENOMIC DNA]</scope>
    <source>
        <strain evidence="13 14">TISTR 1856</strain>
    </source>
</reference>
<evidence type="ECO:0000256" key="4">
    <source>
        <dbReference type="ARBA" id="ARBA00022679"/>
    </source>
</evidence>
<dbReference type="InterPro" id="IPR011324">
    <property type="entry name" value="Cytotoxic_necrot_fac-like_cat"/>
</dbReference>
<dbReference type="RefSeq" id="WP_380136553.1">
    <property type="nucleotide sequence ID" value="NZ_JBHLUI010000007.1"/>
</dbReference>
<keyword evidence="8" id="KW-0186">Copper</keyword>
<comment type="catalytic activity">
    <reaction evidence="11">
        <text>S-methyl-5'-thioadenosine + phosphate = 5-(methylsulfanyl)-alpha-D-ribose 1-phosphate + adenine</text>
        <dbReference type="Rhea" id="RHEA:11852"/>
        <dbReference type="ChEBI" id="CHEBI:16708"/>
        <dbReference type="ChEBI" id="CHEBI:17509"/>
        <dbReference type="ChEBI" id="CHEBI:43474"/>
        <dbReference type="ChEBI" id="CHEBI:58533"/>
        <dbReference type="EC" id="2.4.2.28"/>
    </reaction>
    <physiologicalReaction direction="left-to-right" evidence="11">
        <dbReference type="Rhea" id="RHEA:11853"/>
    </physiologicalReaction>
</comment>
<evidence type="ECO:0000256" key="10">
    <source>
        <dbReference type="ARBA" id="ARBA00048968"/>
    </source>
</evidence>
<protein>
    <recommendedName>
        <fullName evidence="12">Purine nucleoside phosphorylase</fullName>
    </recommendedName>
</protein>
<keyword evidence="6" id="KW-0378">Hydrolase</keyword>
<evidence type="ECO:0000256" key="5">
    <source>
        <dbReference type="ARBA" id="ARBA00022723"/>
    </source>
</evidence>
<proteinExistence type="inferred from homology"/>
<evidence type="ECO:0000256" key="7">
    <source>
        <dbReference type="ARBA" id="ARBA00022833"/>
    </source>
</evidence>
<comment type="similarity">
    <text evidence="3 12">Belongs to the purine nucleoside phosphorylase YfiH/LACC1 family.</text>
</comment>
<comment type="catalytic activity">
    <reaction evidence="1">
        <text>inosine + phosphate = alpha-D-ribose 1-phosphate + hypoxanthine</text>
        <dbReference type="Rhea" id="RHEA:27646"/>
        <dbReference type="ChEBI" id="CHEBI:17368"/>
        <dbReference type="ChEBI" id="CHEBI:17596"/>
        <dbReference type="ChEBI" id="CHEBI:43474"/>
        <dbReference type="ChEBI" id="CHEBI:57720"/>
        <dbReference type="EC" id="2.4.2.1"/>
    </reaction>
    <physiologicalReaction direction="left-to-right" evidence="1">
        <dbReference type="Rhea" id="RHEA:27647"/>
    </physiologicalReaction>
</comment>
<accession>A0ABV5LXV2</accession>
<evidence type="ECO:0000313" key="13">
    <source>
        <dbReference type="EMBL" id="MFB9378895.1"/>
    </source>
</evidence>
<dbReference type="NCBIfam" id="TIGR00726">
    <property type="entry name" value="peptidoglycan editing factor PgeF"/>
    <property type="match status" value="1"/>
</dbReference>
<sequence>MSTGSVPDLVDAGLPAGVHGGFTTRTSVSTRPGGPAWAGFNLGDHVGDDPERVAAHREALRGALGADALVIPRQVHGAGVVDVDRLDQVAQGPLSEGPAPEGDALVCTTPGVAIGILVADCVPVLLADPQAGVVGVAHAGRPGLVAGVVPATVAALRERGARAIRAVLGPAICGACYEVPPAMAEEVAAVAPAARARTGWGTTGVDVAAGVLAQLAELGVPARRVARCTAEDDDLYSYRRSGVTGRTGGFLVLEAP</sequence>
<evidence type="ECO:0000256" key="11">
    <source>
        <dbReference type="ARBA" id="ARBA00049893"/>
    </source>
</evidence>
<dbReference type="EMBL" id="JBHMDM010000013">
    <property type="protein sequence ID" value="MFB9378895.1"/>
    <property type="molecule type" value="Genomic_DNA"/>
</dbReference>
<dbReference type="Pfam" id="PF02578">
    <property type="entry name" value="Cu-oxidase_4"/>
    <property type="match status" value="1"/>
</dbReference>
<evidence type="ECO:0000256" key="2">
    <source>
        <dbReference type="ARBA" id="ARBA00003215"/>
    </source>
</evidence>
<keyword evidence="4" id="KW-0808">Transferase</keyword>
<name>A0ABV5LXV2_9ACTN</name>
<dbReference type="CDD" id="cd16833">
    <property type="entry name" value="YfiH"/>
    <property type="match status" value="1"/>
</dbReference>
<evidence type="ECO:0000256" key="1">
    <source>
        <dbReference type="ARBA" id="ARBA00000553"/>
    </source>
</evidence>
<evidence type="ECO:0000256" key="9">
    <source>
        <dbReference type="ARBA" id="ARBA00047989"/>
    </source>
</evidence>
<comment type="caution">
    <text evidence="13">The sequence shown here is derived from an EMBL/GenBank/DDBJ whole genome shotgun (WGS) entry which is preliminary data.</text>
</comment>